<evidence type="ECO:0000256" key="14">
    <source>
        <dbReference type="SAM" id="Phobius"/>
    </source>
</evidence>
<keyword evidence="14" id="KW-0812">Transmembrane</keyword>
<comment type="caution">
    <text evidence="15">The sequence shown here is derived from an EMBL/GenBank/DDBJ whole genome shotgun (WGS) entry which is preliminary data.</text>
</comment>
<evidence type="ECO:0000256" key="5">
    <source>
        <dbReference type="ARBA" id="ARBA00022602"/>
    </source>
</evidence>
<protein>
    <recommendedName>
        <fullName evidence="9">Protein farnesyltransferase/geranylgeranyltransferase type-1 subunit alpha</fullName>
        <ecNumber evidence="4">2.5.1.58</ecNumber>
        <ecNumber evidence="3">2.5.1.59</ecNumber>
    </recommendedName>
    <alternativeName>
        <fullName evidence="12">CAAX farnesyltransferase subunit alpha</fullName>
    </alternativeName>
    <alternativeName>
        <fullName evidence="11">FTase-alpha</fullName>
    </alternativeName>
    <alternativeName>
        <fullName evidence="10">Ras proteins prenyltransferase subunit alpha</fullName>
    </alternativeName>
    <alternativeName>
        <fullName evidence="13">Type I protein geranyl-geranyltransferase subunit alpha</fullName>
    </alternativeName>
</protein>
<dbReference type="PANTHER" id="PTHR11129">
    <property type="entry name" value="PROTEIN FARNESYLTRANSFERASE ALPHA SUBUNIT/RAB GERANYLGERANYL TRANSFERASE ALPHA SUBUNIT"/>
    <property type="match status" value="1"/>
</dbReference>
<feature type="transmembrane region" description="Helical" evidence="14">
    <location>
        <begin position="66"/>
        <end position="87"/>
    </location>
</feature>
<evidence type="ECO:0000256" key="9">
    <source>
        <dbReference type="ARBA" id="ARBA00040965"/>
    </source>
</evidence>
<reference evidence="15" key="1">
    <citation type="submission" date="2021-01" db="EMBL/GenBank/DDBJ databases">
        <authorList>
            <person name="Li R."/>
            <person name="Bekaert M."/>
        </authorList>
    </citation>
    <scope>NUCLEOTIDE SEQUENCE</scope>
    <source>
        <strain evidence="15">Farmed</strain>
    </source>
</reference>
<comment type="similarity">
    <text evidence="2">Belongs to the protein prenyltransferase subunit alpha family.</text>
</comment>
<dbReference type="GO" id="GO:0005953">
    <property type="term" value="C:CAAX-protein geranylgeranyltransferase complex"/>
    <property type="evidence" value="ECO:0007669"/>
    <property type="project" value="TreeGrafter"/>
</dbReference>
<keyword evidence="5" id="KW-0637">Prenyltransferase</keyword>
<dbReference type="EC" id="2.5.1.59" evidence="3"/>
<keyword evidence="6 15" id="KW-0808">Transferase</keyword>
<dbReference type="PANTHER" id="PTHR11129:SF1">
    <property type="entry name" value="PROTEIN FARNESYLTRANSFERASE_GERANYLGERANYLTRANSFERASE TYPE-1 SUBUNIT ALPHA"/>
    <property type="match status" value="1"/>
</dbReference>
<evidence type="ECO:0000256" key="11">
    <source>
        <dbReference type="ARBA" id="ARBA00042436"/>
    </source>
</evidence>
<evidence type="ECO:0000256" key="10">
    <source>
        <dbReference type="ARBA" id="ARBA00041392"/>
    </source>
</evidence>
<keyword evidence="7" id="KW-0677">Repeat</keyword>
<dbReference type="EMBL" id="CAHIKZ030004970">
    <property type="protein sequence ID" value="CAE1317795.1"/>
    <property type="molecule type" value="Genomic_DNA"/>
</dbReference>
<dbReference type="Gene3D" id="1.25.40.120">
    <property type="entry name" value="Protein prenylyltransferase"/>
    <property type="match status" value="1"/>
</dbReference>
<evidence type="ECO:0000256" key="13">
    <source>
        <dbReference type="ARBA" id="ARBA00043219"/>
    </source>
</evidence>
<evidence type="ECO:0000313" key="16">
    <source>
        <dbReference type="Proteomes" id="UP000597762"/>
    </source>
</evidence>
<feature type="transmembrane region" description="Helical" evidence="14">
    <location>
        <begin position="93"/>
        <end position="117"/>
    </location>
</feature>
<feature type="transmembrane region" description="Helical" evidence="14">
    <location>
        <begin position="12"/>
        <end position="33"/>
    </location>
</feature>
<dbReference type="GO" id="GO:0005965">
    <property type="term" value="C:protein farnesyltransferase complex"/>
    <property type="evidence" value="ECO:0007669"/>
    <property type="project" value="TreeGrafter"/>
</dbReference>
<evidence type="ECO:0000256" key="3">
    <source>
        <dbReference type="ARBA" id="ARBA00012700"/>
    </source>
</evidence>
<evidence type="ECO:0000256" key="8">
    <source>
        <dbReference type="ARBA" id="ARBA00022842"/>
    </source>
</evidence>
<sequence>MYVCMYLSMYVCMYLSMYVSIYLSIYVCMYLSMYLSIYLSIYVCMYLSMYLCMYVSIYVSMYVCIYLSMYVCIYLSIYLCMYVSIYLCMYVCIYLSMYVCMYLCMYVSIYLSIYVYAKNYHAWQHRQWVLKTYSLWDKELNYVDKLLSLDLRNNSAWNHRYFVICNTSKYTDEVIESEINYTWDYIEQTPHNESAWNYLKGVLMLNGLREYPQVLEKCLHLYDKNCRSPYLLACLIDIYEDQLETNPTNQKQILNKALELCELLAEEHDLIRQEYWRYISQSLSTEYGSPEEKVKADNCGTNMEAA</sequence>
<dbReference type="PROSITE" id="PS51147">
    <property type="entry name" value="PFTA"/>
    <property type="match status" value="2"/>
</dbReference>
<dbReference type="Proteomes" id="UP000597762">
    <property type="component" value="Unassembled WGS sequence"/>
</dbReference>
<evidence type="ECO:0000256" key="12">
    <source>
        <dbReference type="ARBA" id="ARBA00043086"/>
    </source>
</evidence>
<dbReference type="GO" id="GO:0004660">
    <property type="term" value="F:protein farnesyltransferase activity"/>
    <property type="evidence" value="ECO:0007669"/>
    <property type="project" value="UniProtKB-EC"/>
</dbReference>
<feature type="transmembrane region" description="Helical" evidence="14">
    <location>
        <begin position="39"/>
        <end position="59"/>
    </location>
</feature>
<evidence type="ECO:0000313" key="15">
    <source>
        <dbReference type="EMBL" id="CAE1317795.1"/>
    </source>
</evidence>
<name>A0A812E4Q9_ACAPH</name>
<evidence type="ECO:0000256" key="2">
    <source>
        <dbReference type="ARBA" id="ARBA00006734"/>
    </source>
</evidence>
<keyword evidence="14" id="KW-0472">Membrane</keyword>
<organism evidence="15 16">
    <name type="scientific">Acanthosepion pharaonis</name>
    <name type="common">Pharaoh cuttlefish</name>
    <name type="synonym">Sepia pharaonis</name>
    <dbReference type="NCBI Taxonomy" id="158019"/>
    <lineage>
        <taxon>Eukaryota</taxon>
        <taxon>Metazoa</taxon>
        <taxon>Spiralia</taxon>
        <taxon>Lophotrochozoa</taxon>
        <taxon>Mollusca</taxon>
        <taxon>Cephalopoda</taxon>
        <taxon>Coleoidea</taxon>
        <taxon>Decapodiformes</taxon>
        <taxon>Sepiida</taxon>
        <taxon>Sepiina</taxon>
        <taxon>Sepiidae</taxon>
        <taxon>Acanthosepion</taxon>
    </lineage>
</organism>
<evidence type="ECO:0000256" key="7">
    <source>
        <dbReference type="ARBA" id="ARBA00022737"/>
    </source>
</evidence>
<dbReference type="InterPro" id="IPR002088">
    <property type="entry name" value="Prenyl_trans_a"/>
</dbReference>
<keyword evidence="8" id="KW-0460">Magnesium</keyword>
<accession>A0A812E4Q9</accession>
<dbReference type="OrthoDB" id="272289at2759"/>
<evidence type="ECO:0000256" key="4">
    <source>
        <dbReference type="ARBA" id="ARBA00012702"/>
    </source>
</evidence>
<dbReference type="Pfam" id="PF01239">
    <property type="entry name" value="PPTA"/>
    <property type="match status" value="3"/>
</dbReference>
<comment type="cofactor">
    <cofactor evidence="1">
        <name>Mg(2+)</name>
        <dbReference type="ChEBI" id="CHEBI:18420"/>
    </cofactor>
</comment>
<dbReference type="GO" id="GO:0004662">
    <property type="term" value="F:CAAX-protein geranylgeranyltransferase activity"/>
    <property type="evidence" value="ECO:0007669"/>
    <property type="project" value="UniProtKB-EC"/>
</dbReference>
<evidence type="ECO:0000256" key="1">
    <source>
        <dbReference type="ARBA" id="ARBA00001946"/>
    </source>
</evidence>
<keyword evidence="16" id="KW-1185">Reference proteome</keyword>
<dbReference type="SUPFAM" id="SSF48439">
    <property type="entry name" value="Protein prenylyltransferase"/>
    <property type="match status" value="1"/>
</dbReference>
<dbReference type="AlphaFoldDB" id="A0A812E4Q9"/>
<gene>
    <name evidence="15" type="ORF">SPHA_68325</name>
</gene>
<keyword evidence="14" id="KW-1133">Transmembrane helix</keyword>
<evidence type="ECO:0000256" key="6">
    <source>
        <dbReference type="ARBA" id="ARBA00022679"/>
    </source>
</evidence>
<dbReference type="EC" id="2.5.1.58" evidence="4"/>
<proteinExistence type="inferred from homology"/>